<accession>A0ACB8FFW3</accession>
<evidence type="ECO:0000313" key="2">
    <source>
        <dbReference type="Proteomes" id="UP000827872"/>
    </source>
</evidence>
<dbReference type="Proteomes" id="UP000827872">
    <property type="component" value="Linkage Group LG04"/>
</dbReference>
<comment type="caution">
    <text evidence="1">The sequence shown here is derived from an EMBL/GenBank/DDBJ whole genome shotgun (WGS) entry which is preliminary data.</text>
</comment>
<sequence length="182" mass="20686">MNTHNLAIVFGPTLFQTDGKDYKAGRVVEDLIRCYVDIFSVELRKRCCDSRRKSWPSHEDHGSPALPVGTQLVVGRADTEILDRRKVTTKDKDYWSCFEVNERDEVERPLHYSEKVLPIVHGLGKDSYLVVKRHGAMEPMLVYTGKVEAAIEQLISLRVLGKGSCGRLRRCLPSRTSVLMAR</sequence>
<organism evidence="1 2">
    <name type="scientific">Sphaerodactylus townsendi</name>
    <dbReference type="NCBI Taxonomy" id="933632"/>
    <lineage>
        <taxon>Eukaryota</taxon>
        <taxon>Metazoa</taxon>
        <taxon>Chordata</taxon>
        <taxon>Craniata</taxon>
        <taxon>Vertebrata</taxon>
        <taxon>Euteleostomi</taxon>
        <taxon>Lepidosauria</taxon>
        <taxon>Squamata</taxon>
        <taxon>Bifurcata</taxon>
        <taxon>Gekkota</taxon>
        <taxon>Sphaerodactylidae</taxon>
        <taxon>Sphaerodactylus</taxon>
    </lineage>
</organism>
<evidence type="ECO:0000313" key="1">
    <source>
        <dbReference type="EMBL" id="KAH8004221.1"/>
    </source>
</evidence>
<dbReference type="EMBL" id="CM037617">
    <property type="protein sequence ID" value="KAH8004221.1"/>
    <property type="molecule type" value="Genomic_DNA"/>
</dbReference>
<proteinExistence type="predicted"/>
<reference evidence="1" key="1">
    <citation type="submission" date="2021-08" db="EMBL/GenBank/DDBJ databases">
        <title>The first chromosome-level gecko genome reveals the dynamic sex chromosomes of Neotropical dwarf geckos (Sphaerodactylidae: Sphaerodactylus).</title>
        <authorList>
            <person name="Pinto B.J."/>
            <person name="Keating S.E."/>
            <person name="Gamble T."/>
        </authorList>
    </citation>
    <scope>NUCLEOTIDE SEQUENCE</scope>
    <source>
        <strain evidence="1">TG3544</strain>
    </source>
</reference>
<name>A0ACB8FFW3_9SAUR</name>
<gene>
    <name evidence="1" type="ORF">K3G42_005589</name>
</gene>
<keyword evidence="2" id="KW-1185">Reference proteome</keyword>
<protein>
    <submittedName>
        <fullName evidence="1">Uncharacterized protein</fullName>
    </submittedName>
</protein>